<comment type="subunit">
    <text evidence="7 9">Part of the 50S ribosomal subunit.</text>
</comment>
<evidence type="ECO:0000256" key="9">
    <source>
        <dbReference type="RuleBase" id="RU004006"/>
    </source>
</evidence>
<dbReference type="InterPro" id="IPR001063">
    <property type="entry name" value="Ribosomal_uL22"/>
</dbReference>
<dbReference type="NCBIfam" id="TIGR01044">
    <property type="entry name" value="rplV_bact"/>
    <property type="match status" value="1"/>
</dbReference>
<comment type="caution">
    <text evidence="12">The sequence shown here is derived from an EMBL/GenBank/DDBJ whole genome shotgun (WGS) entry which is preliminary data.</text>
</comment>
<dbReference type="InterPro" id="IPR005727">
    <property type="entry name" value="Ribosomal_uL22_bac/chlpt-type"/>
</dbReference>
<comment type="function">
    <text evidence="7">The globular domain of the protein is located near the polypeptide exit tunnel on the outside of the subunit, while an extended beta-hairpin is found that lines the wall of the exit tunnel in the center of the 70S ribosome.</text>
</comment>
<sequence length="157" mass="18053">MRRDFKMPENTPRPKRSVFHKQRKEAKASTPVIEARAVAKYLRISPLKARDVVNAIRGKNVGEAFQILEFSPKKAARLVYKVLRSAVANAENNFGLDVDNLYVSEAVVEDGPRMKRLWTRGRGRADILLKRFSHIRLAVKDREKEKELTNPQERGDN</sequence>
<evidence type="ECO:0000256" key="2">
    <source>
        <dbReference type="ARBA" id="ARBA00022730"/>
    </source>
</evidence>
<dbReference type="GO" id="GO:0003735">
    <property type="term" value="F:structural constituent of ribosome"/>
    <property type="evidence" value="ECO:0007669"/>
    <property type="project" value="InterPro"/>
</dbReference>
<evidence type="ECO:0000256" key="5">
    <source>
        <dbReference type="ARBA" id="ARBA00023274"/>
    </source>
</evidence>
<evidence type="ECO:0000256" key="3">
    <source>
        <dbReference type="ARBA" id="ARBA00022884"/>
    </source>
</evidence>
<evidence type="ECO:0000256" key="4">
    <source>
        <dbReference type="ARBA" id="ARBA00022980"/>
    </source>
</evidence>
<dbReference type="PROSITE" id="PS00464">
    <property type="entry name" value="RIBOSOMAL_L22"/>
    <property type="match status" value="1"/>
</dbReference>
<proteinExistence type="inferred from homology"/>
<evidence type="ECO:0000256" key="7">
    <source>
        <dbReference type="HAMAP-Rule" id="MF_01331"/>
    </source>
</evidence>
<feature type="region of interest" description="Disordered" evidence="11">
    <location>
        <begin position="1"/>
        <end position="25"/>
    </location>
</feature>
<dbReference type="SUPFAM" id="SSF54843">
    <property type="entry name" value="Ribosomal protein L22"/>
    <property type="match status" value="1"/>
</dbReference>
<evidence type="ECO:0000256" key="10">
    <source>
        <dbReference type="RuleBase" id="RU004008"/>
    </source>
</evidence>
<evidence type="ECO:0000256" key="1">
    <source>
        <dbReference type="ARBA" id="ARBA00009451"/>
    </source>
</evidence>
<evidence type="ECO:0000313" key="12">
    <source>
        <dbReference type="EMBL" id="HHF08414.1"/>
    </source>
</evidence>
<accession>A0A7C5I338</accession>
<dbReference type="CDD" id="cd00336">
    <property type="entry name" value="Ribosomal_L22"/>
    <property type="match status" value="1"/>
</dbReference>
<comment type="function">
    <text evidence="7 10">This protein binds specifically to 23S rRNA; its binding is stimulated by other ribosomal proteins, e.g., L4, L17, and L20. It is important during the early stages of 50S assembly. It makes multiple contacts with different domains of the 23S rRNA in the assembled 50S subunit and ribosome.</text>
</comment>
<evidence type="ECO:0000256" key="8">
    <source>
        <dbReference type="RuleBase" id="RU004005"/>
    </source>
</evidence>
<keyword evidence="3 7" id="KW-0694">RNA-binding</keyword>
<keyword evidence="2 7" id="KW-0699">rRNA-binding</keyword>
<dbReference type="PANTHER" id="PTHR13501">
    <property type="entry name" value="CHLOROPLAST 50S RIBOSOMAL PROTEIN L22-RELATED"/>
    <property type="match status" value="1"/>
</dbReference>
<protein>
    <recommendedName>
        <fullName evidence="6 7">Large ribosomal subunit protein uL22</fullName>
    </recommendedName>
</protein>
<dbReference type="Proteomes" id="UP000886129">
    <property type="component" value="Unassembled WGS sequence"/>
</dbReference>
<keyword evidence="4 7" id="KW-0689">Ribosomal protein</keyword>
<gene>
    <name evidence="7" type="primary">rplV</name>
    <name evidence="12" type="ORF">ENL26_01405</name>
</gene>
<dbReference type="InterPro" id="IPR047867">
    <property type="entry name" value="Ribosomal_uL22_bac/org-type"/>
</dbReference>
<dbReference type="Gene3D" id="3.90.470.10">
    <property type="entry name" value="Ribosomal protein L22/L17"/>
    <property type="match status" value="1"/>
</dbReference>
<dbReference type="EMBL" id="DRTH01000080">
    <property type="protein sequence ID" value="HHF08414.1"/>
    <property type="molecule type" value="Genomic_DNA"/>
</dbReference>
<feature type="compositionally biased region" description="Basic residues" evidence="11">
    <location>
        <begin position="13"/>
        <end position="24"/>
    </location>
</feature>
<name>A0A7C5I338_9BACT</name>
<dbReference type="InterPro" id="IPR036394">
    <property type="entry name" value="Ribosomal_uL22_sf"/>
</dbReference>
<reference evidence="12" key="1">
    <citation type="journal article" date="2020" name="mSystems">
        <title>Genome- and Community-Level Interaction Insights into Carbon Utilization and Element Cycling Functions of Hydrothermarchaeota in Hydrothermal Sediment.</title>
        <authorList>
            <person name="Zhou Z."/>
            <person name="Liu Y."/>
            <person name="Xu W."/>
            <person name="Pan J."/>
            <person name="Luo Z.H."/>
            <person name="Li M."/>
        </authorList>
    </citation>
    <scope>NUCLEOTIDE SEQUENCE [LARGE SCALE GENOMIC DNA]</scope>
    <source>
        <strain evidence="12">HyVt-80</strain>
    </source>
</reference>
<dbReference type="PANTHER" id="PTHR13501:SF8">
    <property type="entry name" value="LARGE RIBOSOMAL SUBUNIT PROTEIN UL22M"/>
    <property type="match status" value="1"/>
</dbReference>
<dbReference type="AlphaFoldDB" id="A0A7C5I338"/>
<dbReference type="GO" id="GO:0022625">
    <property type="term" value="C:cytosolic large ribosomal subunit"/>
    <property type="evidence" value="ECO:0007669"/>
    <property type="project" value="TreeGrafter"/>
</dbReference>
<dbReference type="GO" id="GO:0006412">
    <property type="term" value="P:translation"/>
    <property type="evidence" value="ECO:0007669"/>
    <property type="project" value="UniProtKB-UniRule"/>
</dbReference>
<organism evidence="12">
    <name type="scientific">Kosmotoga arenicorallina</name>
    <dbReference type="NCBI Taxonomy" id="688066"/>
    <lineage>
        <taxon>Bacteria</taxon>
        <taxon>Thermotogati</taxon>
        <taxon>Thermotogota</taxon>
        <taxon>Thermotogae</taxon>
        <taxon>Kosmotogales</taxon>
        <taxon>Kosmotogaceae</taxon>
        <taxon>Kosmotoga</taxon>
    </lineage>
</organism>
<dbReference type="InterPro" id="IPR018260">
    <property type="entry name" value="Ribosomal_uL22_CS"/>
</dbReference>
<dbReference type="Pfam" id="PF00237">
    <property type="entry name" value="Ribosomal_L22"/>
    <property type="match status" value="1"/>
</dbReference>
<evidence type="ECO:0000256" key="6">
    <source>
        <dbReference type="ARBA" id="ARBA00035207"/>
    </source>
</evidence>
<dbReference type="GO" id="GO:0019843">
    <property type="term" value="F:rRNA binding"/>
    <property type="evidence" value="ECO:0007669"/>
    <property type="project" value="UniProtKB-UniRule"/>
</dbReference>
<dbReference type="HAMAP" id="MF_01331_B">
    <property type="entry name" value="Ribosomal_uL22_B"/>
    <property type="match status" value="1"/>
</dbReference>
<keyword evidence="5 7" id="KW-0687">Ribonucleoprotein</keyword>
<evidence type="ECO:0000256" key="11">
    <source>
        <dbReference type="SAM" id="MobiDB-lite"/>
    </source>
</evidence>
<comment type="similarity">
    <text evidence="1 7 8">Belongs to the universal ribosomal protein uL22 family.</text>
</comment>